<name>A0A7X0SN12_9BACL</name>
<protein>
    <recommendedName>
        <fullName evidence="3">Flagellar FliJ protein</fullName>
    </recommendedName>
</protein>
<dbReference type="GO" id="GO:0015031">
    <property type="term" value="P:protein transport"/>
    <property type="evidence" value="ECO:0007669"/>
    <property type="project" value="UniProtKB-KW"/>
</dbReference>
<dbReference type="GO" id="GO:0009288">
    <property type="term" value="C:bacterial-type flagellum"/>
    <property type="evidence" value="ECO:0007669"/>
    <property type="project" value="InterPro"/>
</dbReference>
<accession>A0A7X0SN12</accession>
<keyword evidence="13" id="KW-1185">Reference proteome</keyword>
<evidence type="ECO:0000256" key="7">
    <source>
        <dbReference type="ARBA" id="ARBA00022795"/>
    </source>
</evidence>
<evidence type="ECO:0000256" key="10">
    <source>
        <dbReference type="ARBA" id="ARBA00023225"/>
    </source>
</evidence>
<sequence>MKFKYPLQKVVDLKGSEKSMAEWEYAAALGKLRTEEERFEELRRHREETMRRLAEQTLRPTPLAEIQRLQSEIEWLDQRMKHQRAEVRKAEELSALRQRKLADKMVDEKVWLKAREKAYEQFRSEALAREQNELDEMAIMRSAASARR</sequence>
<dbReference type="InterPro" id="IPR012823">
    <property type="entry name" value="Flagell_FliJ"/>
</dbReference>
<keyword evidence="11" id="KW-0175">Coiled coil</keyword>
<dbReference type="RefSeq" id="WP_185130519.1">
    <property type="nucleotide sequence ID" value="NZ_JACJVO010000022.1"/>
</dbReference>
<keyword evidence="8" id="KW-0653">Protein transport</keyword>
<dbReference type="InterPro" id="IPR053716">
    <property type="entry name" value="Flag_assembly_chemotaxis_eff"/>
</dbReference>
<evidence type="ECO:0000313" key="13">
    <source>
        <dbReference type="Proteomes" id="UP000564644"/>
    </source>
</evidence>
<dbReference type="NCBIfam" id="TIGR02473">
    <property type="entry name" value="flagell_FliJ"/>
    <property type="match status" value="1"/>
</dbReference>
<dbReference type="Pfam" id="PF02050">
    <property type="entry name" value="FliJ"/>
    <property type="match status" value="1"/>
</dbReference>
<keyword evidence="6" id="KW-0145">Chemotaxis</keyword>
<keyword evidence="12" id="KW-0969">Cilium</keyword>
<dbReference type="Gene3D" id="1.10.287.1700">
    <property type="match status" value="1"/>
</dbReference>
<feature type="coiled-coil region" evidence="11">
    <location>
        <begin position="32"/>
        <end position="93"/>
    </location>
</feature>
<keyword evidence="12" id="KW-0282">Flagellum</keyword>
<dbReference type="GO" id="GO:0044781">
    <property type="term" value="P:bacterial-type flagellum organization"/>
    <property type="evidence" value="ECO:0007669"/>
    <property type="project" value="UniProtKB-KW"/>
</dbReference>
<keyword evidence="7" id="KW-1005">Bacterial flagellum biogenesis</keyword>
<evidence type="ECO:0000256" key="4">
    <source>
        <dbReference type="ARBA" id="ARBA00022448"/>
    </source>
</evidence>
<dbReference type="GO" id="GO:0006935">
    <property type="term" value="P:chemotaxis"/>
    <property type="evidence" value="ECO:0007669"/>
    <property type="project" value="UniProtKB-KW"/>
</dbReference>
<keyword evidence="4" id="KW-0813">Transport</keyword>
<reference evidence="12 13" key="1">
    <citation type="submission" date="2020-08" db="EMBL/GenBank/DDBJ databases">
        <title>Cohnella phylogeny.</title>
        <authorList>
            <person name="Dunlap C."/>
        </authorList>
    </citation>
    <scope>NUCLEOTIDE SEQUENCE [LARGE SCALE GENOMIC DNA]</scope>
    <source>
        <strain evidence="12 13">CBP 2801</strain>
    </source>
</reference>
<dbReference type="GO" id="GO:0005886">
    <property type="term" value="C:plasma membrane"/>
    <property type="evidence" value="ECO:0007669"/>
    <property type="project" value="UniProtKB-SubCell"/>
</dbReference>
<comment type="subcellular location">
    <subcellularLocation>
        <location evidence="1">Cell membrane</location>
        <topology evidence="1">Peripheral membrane protein</topology>
        <orientation evidence="1">Cytoplasmic side</orientation>
    </subcellularLocation>
</comment>
<evidence type="ECO:0000256" key="8">
    <source>
        <dbReference type="ARBA" id="ARBA00022927"/>
    </source>
</evidence>
<dbReference type="Proteomes" id="UP000564644">
    <property type="component" value="Unassembled WGS sequence"/>
</dbReference>
<comment type="caution">
    <text evidence="12">The sequence shown here is derived from an EMBL/GenBank/DDBJ whole genome shotgun (WGS) entry which is preliminary data.</text>
</comment>
<evidence type="ECO:0000256" key="5">
    <source>
        <dbReference type="ARBA" id="ARBA00022475"/>
    </source>
</evidence>
<keyword evidence="5" id="KW-1003">Cell membrane</keyword>
<evidence type="ECO:0000256" key="11">
    <source>
        <dbReference type="SAM" id="Coils"/>
    </source>
</evidence>
<gene>
    <name evidence="12" type="primary">fliJ</name>
    <name evidence="12" type="ORF">H7C18_18205</name>
</gene>
<dbReference type="AlphaFoldDB" id="A0A7X0SN12"/>
<keyword evidence="12" id="KW-0966">Cell projection</keyword>
<evidence type="ECO:0000313" key="12">
    <source>
        <dbReference type="EMBL" id="MBB6732851.1"/>
    </source>
</evidence>
<evidence type="ECO:0000256" key="2">
    <source>
        <dbReference type="ARBA" id="ARBA00010004"/>
    </source>
</evidence>
<evidence type="ECO:0000256" key="1">
    <source>
        <dbReference type="ARBA" id="ARBA00004413"/>
    </source>
</evidence>
<evidence type="ECO:0000256" key="9">
    <source>
        <dbReference type="ARBA" id="ARBA00023136"/>
    </source>
</evidence>
<comment type="similarity">
    <text evidence="2">Belongs to the FliJ family.</text>
</comment>
<evidence type="ECO:0000256" key="6">
    <source>
        <dbReference type="ARBA" id="ARBA00022500"/>
    </source>
</evidence>
<keyword evidence="9" id="KW-0472">Membrane</keyword>
<organism evidence="12 13">
    <name type="scientific">Cohnella zeiphila</name>
    <dbReference type="NCBI Taxonomy" id="2761120"/>
    <lineage>
        <taxon>Bacteria</taxon>
        <taxon>Bacillati</taxon>
        <taxon>Bacillota</taxon>
        <taxon>Bacilli</taxon>
        <taxon>Bacillales</taxon>
        <taxon>Paenibacillaceae</taxon>
        <taxon>Cohnella</taxon>
    </lineage>
</organism>
<dbReference type="EMBL" id="JACJVO010000022">
    <property type="protein sequence ID" value="MBB6732851.1"/>
    <property type="molecule type" value="Genomic_DNA"/>
</dbReference>
<proteinExistence type="inferred from homology"/>
<dbReference type="GO" id="GO:0071973">
    <property type="term" value="P:bacterial-type flagellum-dependent cell motility"/>
    <property type="evidence" value="ECO:0007669"/>
    <property type="project" value="InterPro"/>
</dbReference>
<keyword evidence="10" id="KW-1006">Bacterial flagellum protein export</keyword>
<evidence type="ECO:0000256" key="3">
    <source>
        <dbReference type="ARBA" id="ARBA00020392"/>
    </source>
</evidence>